<dbReference type="GO" id="GO:0016788">
    <property type="term" value="F:hydrolase activity, acting on ester bonds"/>
    <property type="evidence" value="ECO:0007669"/>
    <property type="project" value="InterPro"/>
</dbReference>
<dbReference type="InterPro" id="IPR036388">
    <property type="entry name" value="WH-like_DNA-bd_sf"/>
</dbReference>
<evidence type="ECO:0000259" key="3">
    <source>
        <dbReference type="Pfam" id="PF22083"/>
    </source>
</evidence>
<keyword evidence="5" id="KW-1185">Reference proteome</keyword>
<keyword evidence="4" id="KW-0540">Nuclease</keyword>
<dbReference type="InterPro" id="IPR054307">
    <property type="entry name" value="I-HmuI_NUMOD-like"/>
</dbReference>
<dbReference type="Gene3D" id="3.90.75.20">
    <property type="match status" value="1"/>
</dbReference>
<dbReference type="Pfam" id="PF22083">
    <property type="entry name" value="I-HmuI_NUMOD-like"/>
    <property type="match status" value="1"/>
</dbReference>
<dbReference type="SUPFAM" id="SSF54060">
    <property type="entry name" value="His-Me finger endonucleases"/>
    <property type="match status" value="1"/>
</dbReference>
<dbReference type="Pfam" id="PF13392">
    <property type="entry name" value="HNH_3"/>
    <property type="match status" value="1"/>
</dbReference>
<accession>A0A8D6UB44</accession>
<dbReference type="SUPFAM" id="SSF64496">
    <property type="entry name" value="DNA-binding domain of intron-encoded endonucleases"/>
    <property type="match status" value="1"/>
</dbReference>
<dbReference type="InterPro" id="IPR044925">
    <property type="entry name" value="His-Me_finger_sf"/>
</dbReference>
<dbReference type="Proteomes" id="UP000678481">
    <property type="component" value="Chromosome"/>
</dbReference>
<evidence type="ECO:0000259" key="1">
    <source>
        <dbReference type="Pfam" id="PF07463"/>
    </source>
</evidence>
<dbReference type="EMBL" id="LR990833">
    <property type="protein sequence ID" value="CAD7757420.1"/>
    <property type="molecule type" value="Genomic_DNA"/>
</dbReference>
<feature type="domain" description="HNH nuclease" evidence="2">
    <location>
        <begin position="56"/>
        <end position="97"/>
    </location>
</feature>
<dbReference type="InterPro" id="IPR010902">
    <property type="entry name" value="NUMOD4"/>
</dbReference>
<sequence length="168" mass="19650">MKELWKELDDLPNYEISNMGRLRNKNTLRILKTRISKLGYEQITITYGGEKYFRTIHRLVAKAFLINPDNKPEVNHIDENKLNNSVSNLEWVTRKENLNHGTWKLKKRQSRDKAIYAYKDGEVLEFPSTKSCAKTLGLIPTNVTQALKRLNKDGSKKTLKGYTFKYKE</sequence>
<evidence type="ECO:0000259" key="2">
    <source>
        <dbReference type="Pfam" id="PF13392"/>
    </source>
</evidence>
<evidence type="ECO:0000313" key="4">
    <source>
        <dbReference type="EMBL" id="CAD7757420.1"/>
    </source>
</evidence>
<organism evidence="4 5">
    <name type="scientific">Enterococcus phage Aramis</name>
    <dbReference type="NCBI Taxonomy" id="2795668"/>
    <lineage>
        <taxon>Viruses</taxon>
        <taxon>Duplodnaviria</taxon>
        <taxon>Heunggongvirae</taxon>
        <taxon>Uroviricota</taxon>
        <taxon>Caudoviricetes</taxon>
        <taxon>Aramisvirus</taxon>
        <taxon>Aramisvirus Aramis</taxon>
    </lineage>
</organism>
<dbReference type="Pfam" id="PF07463">
    <property type="entry name" value="NUMOD4"/>
    <property type="match status" value="1"/>
</dbReference>
<keyword evidence="4" id="KW-0255">Endonuclease</keyword>
<feature type="domain" description="DNA endonuclease I-HmuI-like NUMOD-like" evidence="3">
    <location>
        <begin position="119"/>
        <end position="165"/>
    </location>
</feature>
<dbReference type="Gene3D" id="1.10.10.10">
    <property type="entry name" value="Winged helix-like DNA-binding domain superfamily/Winged helix DNA-binding domain"/>
    <property type="match status" value="1"/>
</dbReference>
<gene>
    <name evidence="4" type="ORF">ARAMI_3</name>
</gene>
<feature type="domain" description="NUMOD4" evidence="1">
    <location>
        <begin position="3"/>
        <end position="46"/>
    </location>
</feature>
<dbReference type="GO" id="GO:0004519">
    <property type="term" value="F:endonuclease activity"/>
    <property type="evidence" value="ECO:0007669"/>
    <property type="project" value="UniProtKB-KW"/>
</dbReference>
<protein>
    <submittedName>
        <fullName evidence="4">HNH endonuclease</fullName>
    </submittedName>
</protein>
<name>A0A8D6UB44_9CAUD</name>
<reference evidence="4 5" key="1">
    <citation type="submission" date="2023-02" db="EMBL/GenBank/DDBJ databases">
        <authorList>
            <person name="Petit M.-A."/>
            <person name="Lossouarn J."/>
        </authorList>
    </citation>
    <scope>NUCLEOTIDE SEQUENCE [LARGE SCALE GENOMIC DNA]</scope>
</reference>
<evidence type="ECO:0000313" key="5">
    <source>
        <dbReference type="Proteomes" id="UP000678481"/>
    </source>
</evidence>
<proteinExistence type="predicted"/>
<keyword evidence="4" id="KW-0378">Hydrolase</keyword>
<dbReference type="InterPro" id="IPR003615">
    <property type="entry name" value="HNH_nuc"/>
</dbReference>